<feature type="region of interest" description="Disordered" evidence="5">
    <location>
        <begin position="254"/>
        <end position="293"/>
    </location>
</feature>
<evidence type="ECO:0000256" key="5">
    <source>
        <dbReference type="SAM" id="MobiDB-lite"/>
    </source>
</evidence>
<evidence type="ECO:0000259" key="6">
    <source>
        <dbReference type="PROSITE" id="PS50023"/>
    </source>
</evidence>
<feature type="domain" description="LIM zinc-binding" evidence="6">
    <location>
        <begin position="181"/>
        <end position="240"/>
    </location>
</feature>
<evidence type="ECO:0000313" key="8">
    <source>
        <dbReference type="Proteomes" id="UP000492820"/>
    </source>
</evidence>
<evidence type="ECO:0000256" key="4">
    <source>
        <dbReference type="PROSITE-ProRule" id="PRU00125"/>
    </source>
</evidence>
<feature type="region of interest" description="Disordered" evidence="5">
    <location>
        <begin position="42"/>
        <end position="68"/>
    </location>
</feature>
<dbReference type="EMBL" id="LK028576">
    <property type="protein sequence ID" value="CDS15698.1"/>
    <property type="molecule type" value="Genomic_DNA"/>
</dbReference>
<evidence type="ECO:0000313" key="9">
    <source>
        <dbReference type="WBParaSite" id="EgrG_000810600"/>
    </source>
</evidence>
<reference evidence="9" key="3">
    <citation type="submission" date="2020-10" db="UniProtKB">
        <authorList>
            <consortium name="WormBaseParasite"/>
        </authorList>
    </citation>
    <scope>IDENTIFICATION</scope>
</reference>
<dbReference type="Gene3D" id="2.10.110.10">
    <property type="entry name" value="Cysteine Rich Protein"/>
    <property type="match status" value="1"/>
</dbReference>
<dbReference type="InterPro" id="IPR001781">
    <property type="entry name" value="Znf_LIM"/>
</dbReference>
<evidence type="ECO:0000256" key="3">
    <source>
        <dbReference type="ARBA" id="ARBA00023038"/>
    </source>
</evidence>
<keyword evidence="2 4" id="KW-0862">Zinc</keyword>
<dbReference type="GO" id="GO:0046872">
    <property type="term" value="F:metal ion binding"/>
    <property type="evidence" value="ECO:0007669"/>
    <property type="project" value="UniProtKB-KW"/>
</dbReference>
<sequence length="378" mass="41286">MIGQLYWPKVRILLSRQSPPPLFFNMENFTKEASVDSAYNATNLDVSPDHSEQTSESDCHETPPADLIRSGTSFAESESNDTEEEHHVRHSLAFTGDFDSFNPIATADKVRIKALSDVGSSPVKSEEESDYEEPRKMNGTPSSSLGDTEIRVEHDGAEEAILAPTTGDVPLEESAEREACDKCLKCGELINSDEKVNTACPHFHVNCFRCAQCDCRITSDFLLVNGAPYCKNHSAFLSSGDTAKEVNLSVTKQDDGEVSFDASSRPPGLENRNVQDSHRGSPPPSDDILPPTGSAKRLVEQWSNIETLKANQNFTNTALSDSPQYAPNTAKTIAAKFSAGTTDDQQSPRPKVSMEPTEQWPSQGQARGLIAKFSAMHS</sequence>
<name>A0A068WBC2_ECHGR</name>
<feature type="region of interest" description="Disordered" evidence="5">
    <location>
        <begin position="116"/>
        <end position="147"/>
    </location>
</feature>
<evidence type="ECO:0000313" key="7">
    <source>
        <dbReference type="EMBL" id="CDS15698.1"/>
    </source>
</evidence>
<accession>A0A068WBC2</accession>
<feature type="region of interest" description="Disordered" evidence="5">
    <location>
        <begin position="333"/>
        <end position="366"/>
    </location>
</feature>
<dbReference type="CDD" id="cd08368">
    <property type="entry name" value="LIM"/>
    <property type="match status" value="1"/>
</dbReference>
<keyword evidence="1 4" id="KW-0479">Metal-binding</keyword>
<keyword evidence="3 4" id="KW-0440">LIM domain</keyword>
<proteinExistence type="predicted"/>
<dbReference type="Proteomes" id="UP000492820">
    <property type="component" value="Unassembled WGS sequence"/>
</dbReference>
<feature type="compositionally biased region" description="Polar residues" evidence="5">
    <location>
        <begin position="339"/>
        <end position="348"/>
    </location>
</feature>
<evidence type="ECO:0000256" key="1">
    <source>
        <dbReference type="ARBA" id="ARBA00022723"/>
    </source>
</evidence>
<dbReference type="SMART" id="SM00132">
    <property type="entry name" value="LIM"/>
    <property type="match status" value="1"/>
</dbReference>
<reference evidence="7 8" key="1">
    <citation type="journal article" date="2013" name="Nature">
        <title>The genomes of four tapeworm species reveal adaptations to parasitism.</title>
        <authorList>
            <person name="Tsai I.J."/>
            <person name="Zarowiecki M."/>
            <person name="Holroyd N."/>
            <person name="Garciarrubio A."/>
            <person name="Sanchez-Flores A."/>
            <person name="Brooks K.L."/>
            <person name="Tracey A."/>
            <person name="Bobes R.J."/>
            <person name="Fragoso G."/>
            <person name="Sciutto E."/>
            <person name="Aslett M."/>
            <person name="Beasley H."/>
            <person name="Bennett H.M."/>
            <person name="Cai J."/>
            <person name="Camicia F."/>
            <person name="Clark R."/>
            <person name="Cucher M."/>
            <person name="De Silva N."/>
            <person name="Day T.A."/>
            <person name="Deplazes P."/>
            <person name="Estrada K."/>
            <person name="Fernandez C."/>
            <person name="Holland P.W."/>
            <person name="Hou J."/>
            <person name="Hu S."/>
            <person name="Huckvale T."/>
            <person name="Hung S.S."/>
            <person name="Kamenetzky L."/>
            <person name="Keane J.A."/>
            <person name="Kiss F."/>
            <person name="Koziol U."/>
            <person name="Lambert O."/>
            <person name="Liu K."/>
            <person name="Luo X."/>
            <person name="Luo Y."/>
            <person name="Macchiaroli N."/>
            <person name="Nichol S."/>
            <person name="Paps J."/>
            <person name="Parkinson J."/>
            <person name="Pouchkina-Stantcheva N."/>
            <person name="Riddiford N."/>
            <person name="Rosenzvit M."/>
            <person name="Salinas G."/>
            <person name="Wasmuth J.D."/>
            <person name="Zamanian M."/>
            <person name="Zheng Y."/>
            <person name="Cai X."/>
            <person name="Soberon X."/>
            <person name="Olson P.D."/>
            <person name="Laclette J.P."/>
            <person name="Brehm K."/>
            <person name="Berriman M."/>
            <person name="Garciarrubio A."/>
            <person name="Bobes R.J."/>
            <person name="Fragoso G."/>
            <person name="Sanchez-Flores A."/>
            <person name="Estrada K."/>
            <person name="Cevallos M.A."/>
            <person name="Morett E."/>
            <person name="Gonzalez V."/>
            <person name="Portillo T."/>
            <person name="Ochoa-Leyva A."/>
            <person name="Jose M.V."/>
            <person name="Sciutto E."/>
            <person name="Landa A."/>
            <person name="Jimenez L."/>
            <person name="Valdes V."/>
            <person name="Carrero J.C."/>
            <person name="Larralde C."/>
            <person name="Morales-Montor J."/>
            <person name="Limon-Lason J."/>
            <person name="Soberon X."/>
            <person name="Laclette J.P."/>
        </authorList>
    </citation>
    <scope>NUCLEOTIDE SEQUENCE [LARGE SCALE GENOMIC DNA]</scope>
</reference>
<organism evidence="7">
    <name type="scientific">Echinococcus granulosus</name>
    <name type="common">Hydatid tapeworm</name>
    <dbReference type="NCBI Taxonomy" id="6210"/>
    <lineage>
        <taxon>Eukaryota</taxon>
        <taxon>Metazoa</taxon>
        <taxon>Spiralia</taxon>
        <taxon>Lophotrochozoa</taxon>
        <taxon>Platyhelminthes</taxon>
        <taxon>Cestoda</taxon>
        <taxon>Eucestoda</taxon>
        <taxon>Cyclophyllidea</taxon>
        <taxon>Taeniidae</taxon>
        <taxon>Echinococcus</taxon>
        <taxon>Echinococcus granulosus group</taxon>
    </lineage>
</organism>
<protein>
    <submittedName>
        <fullName evidence="7 9">Zinc finger LIM type</fullName>
    </submittedName>
</protein>
<evidence type="ECO:0000256" key="2">
    <source>
        <dbReference type="ARBA" id="ARBA00022833"/>
    </source>
</evidence>
<feature type="compositionally biased region" description="Basic and acidic residues" evidence="5">
    <location>
        <begin position="47"/>
        <end position="63"/>
    </location>
</feature>
<dbReference type="AlphaFoldDB" id="A0A068WBC2"/>
<dbReference type="WBParaSite" id="EgrG_000810600">
    <property type="protein sequence ID" value="EgrG_000810600"/>
    <property type="gene ID" value="EgrG_000810600"/>
</dbReference>
<dbReference type="PROSITE" id="PS50023">
    <property type="entry name" value="LIM_DOMAIN_2"/>
    <property type="match status" value="1"/>
</dbReference>
<dbReference type="Pfam" id="PF00412">
    <property type="entry name" value="LIM"/>
    <property type="match status" value="1"/>
</dbReference>
<reference evidence="7" key="2">
    <citation type="submission" date="2014-06" db="EMBL/GenBank/DDBJ databases">
        <authorList>
            <person name="Aslett M."/>
        </authorList>
    </citation>
    <scope>NUCLEOTIDE SEQUENCE</scope>
</reference>
<gene>
    <name evidence="7" type="ORF">EgrG_000810600</name>
</gene>